<dbReference type="Gene3D" id="1.10.287.950">
    <property type="entry name" value="Methyl-accepting chemotaxis protein"/>
    <property type="match status" value="1"/>
</dbReference>
<evidence type="ECO:0000256" key="5">
    <source>
        <dbReference type="SAM" id="Phobius"/>
    </source>
</evidence>
<dbReference type="CDD" id="cd11386">
    <property type="entry name" value="MCP_signal"/>
    <property type="match status" value="1"/>
</dbReference>
<keyword evidence="9" id="KW-1185">Reference proteome</keyword>
<feature type="transmembrane region" description="Helical" evidence="5">
    <location>
        <begin position="21"/>
        <end position="42"/>
    </location>
</feature>
<reference evidence="9" key="1">
    <citation type="journal article" date="2019" name="Int. J. Syst. Evol. Microbiol.">
        <title>The Global Catalogue of Microorganisms (GCM) 10K type strain sequencing project: providing services to taxonomists for standard genome sequencing and annotation.</title>
        <authorList>
            <consortium name="The Broad Institute Genomics Platform"/>
            <consortium name="The Broad Institute Genome Sequencing Center for Infectious Disease"/>
            <person name="Wu L."/>
            <person name="Ma J."/>
        </authorList>
    </citation>
    <scope>NUCLEOTIDE SEQUENCE [LARGE SCALE GENOMIC DNA]</scope>
    <source>
        <strain evidence="9">JCM 1405</strain>
    </source>
</reference>
<dbReference type="Proteomes" id="UP001500339">
    <property type="component" value="Unassembled WGS sequence"/>
</dbReference>
<keyword evidence="5" id="KW-0472">Membrane</keyword>
<keyword evidence="1 3" id="KW-0807">Transducer</keyword>
<evidence type="ECO:0000256" key="4">
    <source>
        <dbReference type="SAM" id="Coils"/>
    </source>
</evidence>
<feature type="domain" description="Methyl-accepting transducer" evidence="6">
    <location>
        <begin position="290"/>
        <end position="526"/>
    </location>
</feature>
<dbReference type="SMART" id="SM00304">
    <property type="entry name" value="HAMP"/>
    <property type="match status" value="1"/>
</dbReference>
<proteinExistence type="inferred from homology"/>
<dbReference type="Pfam" id="PF00672">
    <property type="entry name" value="HAMP"/>
    <property type="match status" value="1"/>
</dbReference>
<evidence type="ECO:0000313" key="9">
    <source>
        <dbReference type="Proteomes" id="UP001500339"/>
    </source>
</evidence>
<dbReference type="PROSITE" id="PS50111">
    <property type="entry name" value="CHEMOTAXIS_TRANSDUC_2"/>
    <property type="match status" value="1"/>
</dbReference>
<evidence type="ECO:0000256" key="1">
    <source>
        <dbReference type="ARBA" id="ARBA00023224"/>
    </source>
</evidence>
<comment type="similarity">
    <text evidence="2">Belongs to the methyl-accepting chemotaxis (MCP) protein family.</text>
</comment>
<dbReference type="SMART" id="SM00283">
    <property type="entry name" value="MA"/>
    <property type="match status" value="1"/>
</dbReference>
<keyword evidence="5" id="KW-1133">Transmembrane helix</keyword>
<gene>
    <name evidence="8" type="ORF">GCM10008905_11600</name>
</gene>
<evidence type="ECO:0000259" key="6">
    <source>
        <dbReference type="PROSITE" id="PS50111"/>
    </source>
</evidence>
<dbReference type="EMBL" id="BAAACF010000001">
    <property type="protein sequence ID" value="GAA0721299.1"/>
    <property type="molecule type" value="Genomic_DNA"/>
</dbReference>
<evidence type="ECO:0000256" key="3">
    <source>
        <dbReference type="PROSITE-ProRule" id="PRU00284"/>
    </source>
</evidence>
<comment type="caution">
    <text evidence="8">The sequence shown here is derived from an EMBL/GenBank/DDBJ whole genome shotgun (WGS) entry which is preliminary data.</text>
</comment>
<evidence type="ECO:0000256" key="2">
    <source>
        <dbReference type="ARBA" id="ARBA00029447"/>
    </source>
</evidence>
<dbReference type="PANTHER" id="PTHR32089:SF112">
    <property type="entry name" value="LYSOZYME-LIKE PROTEIN-RELATED"/>
    <property type="match status" value="1"/>
</dbReference>
<keyword evidence="5" id="KW-0812">Transmembrane</keyword>
<dbReference type="InterPro" id="IPR004089">
    <property type="entry name" value="MCPsignal_dom"/>
</dbReference>
<name>A0ABP3U2V1_9CLOT</name>
<dbReference type="Pfam" id="PF00015">
    <property type="entry name" value="MCPsignal"/>
    <property type="match status" value="1"/>
</dbReference>
<dbReference type="SUPFAM" id="SSF58104">
    <property type="entry name" value="Methyl-accepting chemotaxis protein (MCP) signaling domain"/>
    <property type="match status" value="1"/>
</dbReference>
<dbReference type="PROSITE" id="PS50885">
    <property type="entry name" value="HAMP"/>
    <property type="match status" value="1"/>
</dbReference>
<evidence type="ECO:0000259" key="7">
    <source>
        <dbReference type="PROSITE" id="PS50885"/>
    </source>
</evidence>
<dbReference type="PANTHER" id="PTHR32089">
    <property type="entry name" value="METHYL-ACCEPTING CHEMOTAXIS PROTEIN MCPB"/>
    <property type="match status" value="1"/>
</dbReference>
<organism evidence="8 9">
    <name type="scientific">Clostridium malenominatum</name>
    <dbReference type="NCBI Taxonomy" id="1539"/>
    <lineage>
        <taxon>Bacteria</taxon>
        <taxon>Bacillati</taxon>
        <taxon>Bacillota</taxon>
        <taxon>Clostridia</taxon>
        <taxon>Eubacteriales</taxon>
        <taxon>Clostridiaceae</taxon>
        <taxon>Clostridium</taxon>
    </lineage>
</organism>
<sequence>MIKINTDKKAKKSSIKQQWTKSMMGLIICIYLFLGGAAFWGIGKITNALVLNAGPAISHIISTELEGRDLNEIVAGGESNKLYGEVKNVLNTLQTKGANIFNNIYIASDYLNGNWEYIIHNSGDKEWKLGDDVQSKFYTENYHKAINQNKTIVDSEDNSSVSIFMPIRMKGDQKVILGIDFNLNTIKKAQMMGLGALLLILLINIFIIRIIVGRIATKQTRSITQLVDKMKEMASLEGDLTKRIEIIRNDEIGELAFYTNQMLDTIQETLKTVDELSRELDRTTDNVANSFNRTKDGFGVMKQSVKSISERIENQSEELTETSHGVSQINNAINTIAENSQTVTTQAISTSDNALEGNKVMEKLEGSSKEITEVVNKTSHLVKYLGEKSKEINGIADAIGAIAAQTNLLALNASIEAARAGEQGRGFAVVAEEVRKLAEESASSAKTIFSLIAEVSTGIEDAVKSMDLVNKSNDEQNKYVENVILKFNHIATAINEVSQNVEQVSASTEEMSSNINVITTRFENLANVSEENSRTAEEVSLFIDNQSGVIDDLSNEIKELNNKSNELKLKLSKLKLE</sequence>
<dbReference type="RefSeq" id="WP_343767681.1">
    <property type="nucleotide sequence ID" value="NZ_BAAACF010000001.1"/>
</dbReference>
<dbReference type="Gene3D" id="6.10.340.10">
    <property type="match status" value="1"/>
</dbReference>
<feature type="coiled-coil region" evidence="4">
    <location>
        <begin position="266"/>
        <end position="293"/>
    </location>
</feature>
<dbReference type="InterPro" id="IPR003660">
    <property type="entry name" value="HAMP_dom"/>
</dbReference>
<accession>A0ABP3U2V1</accession>
<feature type="domain" description="HAMP" evidence="7">
    <location>
        <begin position="217"/>
        <end position="271"/>
    </location>
</feature>
<protein>
    <recommendedName>
        <fullName evidence="10">Methyl-accepting chemotaxis protein</fullName>
    </recommendedName>
</protein>
<evidence type="ECO:0008006" key="10">
    <source>
        <dbReference type="Google" id="ProtNLM"/>
    </source>
</evidence>
<keyword evidence="4" id="KW-0175">Coiled coil</keyword>
<evidence type="ECO:0000313" key="8">
    <source>
        <dbReference type="EMBL" id="GAA0721299.1"/>
    </source>
</evidence>
<feature type="transmembrane region" description="Helical" evidence="5">
    <location>
        <begin position="191"/>
        <end position="212"/>
    </location>
</feature>
<dbReference type="CDD" id="cd06225">
    <property type="entry name" value="HAMP"/>
    <property type="match status" value="1"/>
</dbReference>
<feature type="coiled-coil region" evidence="4">
    <location>
        <begin position="543"/>
        <end position="577"/>
    </location>
</feature>